<evidence type="ECO:0000313" key="1">
    <source>
        <dbReference type="EMBL" id="RQT12118.1"/>
    </source>
</evidence>
<comment type="caution">
    <text evidence="1">The sequence shown here is derived from an EMBL/GenBank/DDBJ whole genome shotgun (WGS) entry which is preliminary data.</text>
</comment>
<dbReference type="InterPro" id="IPR014054">
    <property type="entry name" value="Phage_regulatory_Rha"/>
</dbReference>
<proteinExistence type="predicted"/>
<dbReference type="Pfam" id="PF09669">
    <property type="entry name" value="Phage_pRha"/>
    <property type="match status" value="1"/>
</dbReference>
<evidence type="ECO:0000313" key="2">
    <source>
        <dbReference type="Proteomes" id="UP000277921"/>
    </source>
</evidence>
<sequence>MEKKNARPSKAESSAVEQREFTALILNESRSEPRVDSRILAQHLGNSHQHVRELLESYSSDFEALGVFRFETGKPPRGSLGGRPERYALLNEDQCYLLLTYSRNTDRVRALKLRLVIAFRDARSRQALHDGVYLPSYHALHDEVAEMARRAHEAGSVAGDEVFHCNVNKLANKVCGLRAGERRSLNPTQRAILTATQEVIRASLQRSMGAGDDHRGAYRAAKQAAEEYASMAGRLLGGAQ</sequence>
<name>A0A3N8PL50_9BURK</name>
<reference evidence="1 2" key="1">
    <citation type="submission" date="2018-08" db="EMBL/GenBank/DDBJ databases">
        <title>Comparative analysis of Burkholderia isolates from Puerto Rico.</title>
        <authorList>
            <person name="Hall C."/>
            <person name="Sahl J."/>
            <person name="Wagner D."/>
        </authorList>
    </citation>
    <scope>NUCLEOTIDE SEQUENCE [LARGE SCALE GENOMIC DNA]</scope>
    <source>
        <strain evidence="1 2">Bp9025</strain>
    </source>
</reference>
<dbReference type="AlphaFoldDB" id="A0A3N8PL50"/>
<dbReference type="EMBL" id="QTQV01000014">
    <property type="protein sequence ID" value="RQT12118.1"/>
    <property type="molecule type" value="Genomic_DNA"/>
</dbReference>
<dbReference type="RefSeq" id="WP_124581847.1">
    <property type="nucleotide sequence ID" value="NZ_QTQV01000014.1"/>
</dbReference>
<accession>A0A3N8PL50</accession>
<protein>
    <recommendedName>
        <fullName evidence="3">Rha family transcriptional regulator</fullName>
    </recommendedName>
</protein>
<dbReference type="Proteomes" id="UP000277921">
    <property type="component" value="Unassembled WGS sequence"/>
</dbReference>
<organism evidence="1 2">
    <name type="scientific">Burkholderia contaminans</name>
    <dbReference type="NCBI Taxonomy" id="488447"/>
    <lineage>
        <taxon>Bacteria</taxon>
        <taxon>Pseudomonadati</taxon>
        <taxon>Pseudomonadota</taxon>
        <taxon>Betaproteobacteria</taxon>
        <taxon>Burkholderiales</taxon>
        <taxon>Burkholderiaceae</taxon>
        <taxon>Burkholderia</taxon>
        <taxon>Burkholderia cepacia complex</taxon>
    </lineage>
</organism>
<evidence type="ECO:0008006" key="3">
    <source>
        <dbReference type="Google" id="ProtNLM"/>
    </source>
</evidence>
<gene>
    <name evidence="1" type="ORF">DF051_23090</name>
</gene>